<reference evidence="2 3" key="2">
    <citation type="journal article" date="2013" name="PLoS Genet.">
        <title>Comparative genome structure, secondary metabolite, and effector coding capacity across Cochliobolus pathogens.</title>
        <authorList>
            <person name="Condon B.J."/>
            <person name="Leng Y."/>
            <person name="Wu D."/>
            <person name="Bushley K.E."/>
            <person name="Ohm R.A."/>
            <person name="Otillar R."/>
            <person name="Martin J."/>
            <person name="Schackwitz W."/>
            <person name="Grimwood J."/>
            <person name="MohdZainudin N."/>
            <person name="Xue C."/>
            <person name="Wang R."/>
            <person name="Manning V.A."/>
            <person name="Dhillon B."/>
            <person name="Tu Z.J."/>
            <person name="Steffenson B.J."/>
            <person name="Salamov A."/>
            <person name="Sun H."/>
            <person name="Lowry S."/>
            <person name="LaButti K."/>
            <person name="Han J."/>
            <person name="Copeland A."/>
            <person name="Lindquist E."/>
            <person name="Barry K."/>
            <person name="Schmutz J."/>
            <person name="Baker S.E."/>
            <person name="Ciuffetti L.M."/>
            <person name="Grigoriev I.V."/>
            <person name="Zhong S."/>
            <person name="Turgeon B.G."/>
        </authorList>
    </citation>
    <scope>NUCLEOTIDE SEQUENCE [LARGE SCALE GENOMIC DNA]</scope>
    <source>
        <strain evidence="3">28A</strain>
    </source>
</reference>
<evidence type="ECO:0000313" key="2">
    <source>
        <dbReference type="EMBL" id="EOA81720.1"/>
    </source>
</evidence>
<dbReference type="GeneID" id="19404031"/>
<gene>
    <name evidence="2" type="ORF">SETTUDRAFT_35543</name>
</gene>
<name>R0I867_EXST2</name>
<dbReference type="EMBL" id="KB908866">
    <property type="protein sequence ID" value="EOA81720.1"/>
    <property type="molecule type" value="Genomic_DNA"/>
</dbReference>
<accession>R0I867</accession>
<keyword evidence="3" id="KW-1185">Reference proteome</keyword>
<organism evidence="2 3">
    <name type="scientific">Exserohilum turcicum (strain 28A)</name>
    <name type="common">Northern leaf blight fungus</name>
    <name type="synonym">Setosphaeria turcica</name>
    <dbReference type="NCBI Taxonomy" id="671987"/>
    <lineage>
        <taxon>Eukaryota</taxon>
        <taxon>Fungi</taxon>
        <taxon>Dikarya</taxon>
        <taxon>Ascomycota</taxon>
        <taxon>Pezizomycotina</taxon>
        <taxon>Dothideomycetes</taxon>
        <taxon>Pleosporomycetidae</taxon>
        <taxon>Pleosporales</taxon>
        <taxon>Pleosporineae</taxon>
        <taxon>Pleosporaceae</taxon>
        <taxon>Exserohilum</taxon>
    </lineage>
</organism>
<dbReference type="AlphaFoldDB" id="R0I867"/>
<reference evidence="2 3" key="1">
    <citation type="journal article" date="2012" name="PLoS Pathog.">
        <title>Diverse lifestyles and strategies of plant pathogenesis encoded in the genomes of eighteen Dothideomycetes fungi.</title>
        <authorList>
            <person name="Ohm R.A."/>
            <person name="Feau N."/>
            <person name="Henrissat B."/>
            <person name="Schoch C.L."/>
            <person name="Horwitz B.A."/>
            <person name="Barry K.W."/>
            <person name="Condon B.J."/>
            <person name="Copeland A.C."/>
            <person name="Dhillon B."/>
            <person name="Glaser F."/>
            <person name="Hesse C.N."/>
            <person name="Kosti I."/>
            <person name="LaButti K."/>
            <person name="Lindquist E.A."/>
            <person name="Lucas S."/>
            <person name="Salamov A.A."/>
            <person name="Bradshaw R.E."/>
            <person name="Ciuffetti L."/>
            <person name="Hamelin R.C."/>
            <person name="Kema G.H.J."/>
            <person name="Lawrence C."/>
            <person name="Scott J.A."/>
            <person name="Spatafora J.W."/>
            <person name="Turgeon B.G."/>
            <person name="de Wit P.J.G.M."/>
            <person name="Zhong S."/>
            <person name="Goodwin S.B."/>
            <person name="Grigoriev I.V."/>
        </authorList>
    </citation>
    <scope>NUCLEOTIDE SEQUENCE [LARGE SCALE GENOMIC DNA]</scope>
    <source>
        <strain evidence="3">28A</strain>
    </source>
</reference>
<dbReference type="OrthoDB" id="3938123at2759"/>
<evidence type="ECO:0000256" key="1">
    <source>
        <dbReference type="SAM" id="MobiDB-lite"/>
    </source>
</evidence>
<protein>
    <submittedName>
        <fullName evidence="2">Uncharacterized protein</fullName>
    </submittedName>
</protein>
<proteinExistence type="predicted"/>
<sequence>MASNRRHELLLDLLSDEVAIQAILAESEMHNLITEIQKGAIKTPYRHLVGEGTVVSDDIDEPRANGEPRSHIQHYLTGARPLPIRTKSRTSSWSRFTKIKELKISDVVLEHIETHGTKAIPFFSREAMSHGVEKLDDKKLSDAFTICYRNTSQLKQNIETDRILRCCDQDPGLTAAKATKDVYEWCDNGAKPNVFVSQFSPGCIFVLANQLSANFIKKNKIARSGTKLKAAVSYLEFMLQLSVMLKTPKAGKLGEAIREFLIRPFRQKHEGIDLPAATSKGVQQPSSAGGEDE</sequence>
<dbReference type="HOGENOM" id="CLU_950495_0_0_1"/>
<dbReference type="RefSeq" id="XP_008030704.1">
    <property type="nucleotide sequence ID" value="XM_008032513.1"/>
</dbReference>
<feature type="region of interest" description="Disordered" evidence="1">
    <location>
        <begin position="273"/>
        <end position="293"/>
    </location>
</feature>
<evidence type="ECO:0000313" key="3">
    <source>
        <dbReference type="Proteomes" id="UP000016935"/>
    </source>
</evidence>
<dbReference type="Proteomes" id="UP000016935">
    <property type="component" value="Unassembled WGS sequence"/>
</dbReference>